<dbReference type="EMBL" id="CAACVG010015774">
    <property type="protein sequence ID" value="VEN64798.1"/>
    <property type="molecule type" value="Genomic_DNA"/>
</dbReference>
<feature type="compositionally biased region" description="Polar residues" evidence="1">
    <location>
        <begin position="111"/>
        <end position="122"/>
    </location>
</feature>
<sequence length="309" mass="32174">MLDIEAQLAKMEGLNGATDVVVGTDRLETTGDNRCAEEDVNENHNKNHHDRSDKLKQCCELTCALQDSLKKGTGLLSTSNVKQQTDNLIKGKKDEDDLEPLPVRVTPALYTYSNPEKNTRVGSESPAGLSDDDSNSCSTNSSTLHGKQSKSLLEQLLIEIPNDHSGTAAVATTTTTTTAAASHSPATRSSMRTRNAALNKVGGAADELHSPPIGRPARHHASAQPAPTAKRKRNESDGSGHGGGGATAAAATGAETEGGKKKVARKAAAQTNVGGAVAADQEHTGVKTRHHDVVAGKATTALAVNSVKK</sequence>
<dbReference type="OrthoDB" id="5967287at2759"/>
<evidence type="ECO:0000313" key="3">
    <source>
        <dbReference type="Proteomes" id="UP000410492"/>
    </source>
</evidence>
<evidence type="ECO:0000256" key="1">
    <source>
        <dbReference type="SAM" id="MobiDB-lite"/>
    </source>
</evidence>
<protein>
    <submittedName>
        <fullName evidence="2">Uncharacterized protein</fullName>
    </submittedName>
</protein>
<name>A0A653DX19_CALMS</name>
<proteinExistence type="predicted"/>
<keyword evidence="3" id="KW-1185">Reference proteome</keyword>
<accession>A0A653DX19</accession>
<gene>
    <name evidence="2" type="ORF">CALMAC_LOCUS21241</name>
</gene>
<feature type="region of interest" description="Disordered" evidence="1">
    <location>
        <begin position="107"/>
        <end position="148"/>
    </location>
</feature>
<evidence type="ECO:0000313" key="2">
    <source>
        <dbReference type="EMBL" id="VEN64798.1"/>
    </source>
</evidence>
<dbReference type="Proteomes" id="UP000410492">
    <property type="component" value="Unassembled WGS sequence"/>
</dbReference>
<feature type="non-terminal residue" evidence="2">
    <location>
        <position position="309"/>
    </location>
</feature>
<feature type="region of interest" description="Disordered" evidence="1">
    <location>
        <begin position="204"/>
        <end position="290"/>
    </location>
</feature>
<dbReference type="AlphaFoldDB" id="A0A653DX19"/>
<reference evidence="2 3" key="1">
    <citation type="submission" date="2019-01" db="EMBL/GenBank/DDBJ databases">
        <authorList>
            <person name="Sayadi A."/>
        </authorList>
    </citation>
    <scope>NUCLEOTIDE SEQUENCE [LARGE SCALE GENOMIC DNA]</scope>
</reference>
<organism evidence="2 3">
    <name type="scientific">Callosobruchus maculatus</name>
    <name type="common">Southern cowpea weevil</name>
    <name type="synonym">Pulse bruchid</name>
    <dbReference type="NCBI Taxonomy" id="64391"/>
    <lineage>
        <taxon>Eukaryota</taxon>
        <taxon>Metazoa</taxon>
        <taxon>Ecdysozoa</taxon>
        <taxon>Arthropoda</taxon>
        <taxon>Hexapoda</taxon>
        <taxon>Insecta</taxon>
        <taxon>Pterygota</taxon>
        <taxon>Neoptera</taxon>
        <taxon>Endopterygota</taxon>
        <taxon>Coleoptera</taxon>
        <taxon>Polyphaga</taxon>
        <taxon>Cucujiformia</taxon>
        <taxon>Chrysomeloidea</taxon>
        <taxon>Chrysomelidae</taxon>
        <taxon>Bruchinae</taxon>
        <taxon>Bruchini</taxon>
        <taxon>Callosobruchus</taxon>
    </lineage>
</organism>